<protein>
    <recommendedName>
        <fullName evidence="5">Secreted protein</fullName>
    </recommendedName>
</protein>
<keyword evidence="4" id="KW-1185">Reference proteome</keyword>
<evidence type="ECO:0000256" key="2">
    <source>
        <dbReference type="SAM" id="SignalP"/>
    </source>
</evidence>
<sequence>MRIGRRVVVAWAGLCLAGAAATSALDAEPYADGTGSPAEEPAPTQTHAVNCEEVADLVEQARAEAARERAEGDGAVQRLTVMSAPEECADEIEARGPASR</sequence>
<evidence type="ECO:0008006" key="5">
    <source>
        <dbReference type="Google" id="ProtNLM"/>
    </source>
</evidence>
<gene>
    <name evidence="3" type="ORF">SAM40697_2283</name>
</gene>
<evidence type="ECO:0000313" key="3">
    <source>
        <dbReference type="EMBL" id="ANB06243.1"/>
    </source>
</evidence>
<dbReference type="RefSeq" id="WP_063481965.1">
    <property type="nucleotide sequence ID" value="NZ_CP012949.1"/>
</dbReference>
<evidence type="ECO:0000256" key="1">
    <source>
        <dbReference type="SAM" id="MobiDB-lite"/>
    </source>
</evidence>
<accession>A0ABM6AV98</accession>
<dbReference type="EMBL" id="CP012949">
    <property type="protein sequence ID" value="ANB06243.1"/>
    <property type="molecule type" value="Genomic_DNA"/>
</dbReference>
<feature type="compositionally biased region" description="Basic and acidic residues" evidence="1">
    <location>
        <begin position="62"/>
        <end position="72"/>
    </location>
</feature>
<name>A0ABM6AV98_STRAM</name>
<reference evidence="4" key="1">
    <citation type="submission" date="2015-10" db="EMBL/GenBank/DDBJ databases">
        <title>Complete genome sequence of Streptomyces ambofaciens DSM 40697.</title>
        <authorList>
            <person name="Thibessard A."/>
            <person name="Leblond P."/>
        </authorList>
    </citation>
    <scope>NUCLEOTIDE SEQUENCE [LARGE SCALE GENOMIC DNA]</scope>
    <source>
        <strain evidence="4">DSM 40697</strain>
    </source>
</reference>
<proteinExistence type="predicted"/>
<evidence type="ECO:0000313" key="4">
    <source>
        <dbReference type="Proteomes" id="UP000076720"/>
    </source>
</evidence>
<feature type="chain" id="PRO_5047158422" description="Secreted protein" evidence="2">
    <location>
        <begin position="27"/>
        <end position="100"/>
    </location>
</feature>
<organism evidence="3 4">
    <name type="scientific">Streptomyces ambofaciens</name>
    <dbReference type="NCBI Taxonomy" id="1889"/>
    <lineage>
        <taxon>Bacteria</taxon>
        <taxon>Bacillati</taxon>
        <taxon>Actinomycetota</taxon>
        <taxon>Actinomycetes</taxon>
        <taxon>Kitasatosporales</taxon>
        <taxon>Streptomycetaceae</taxon>
        <taxon>Streptomyces</taxon>
    </lineage>
</organism>
<feature type="signal peptide" evidence="2">
    <location>
        <begin position="1"/>
        <end position="26"/>
    </location>
</feature>
<dbReference type="Proteomes" id="UP000076720">
    <property type="component" value="Chromosome"/>
</dbReference>
<keyword evidence="2" id="KW-0732">Signal</keyword>
<reference evidence="3 4" key="2">
    <citation type="journal article" date="2016" name="Genome Announc.">
        <title>Complete Genome Sequence of Streptomyces ambofaciens DSM 40697, a Paradigm for Genome Plasticity Studies.</title>
        <authorList>
            <person name="Thibessard A."/>
            <person name="Leblond P."/>
        </authorList>
    </citation>
    <scope>NUCLEOTIDE SEQUENCE [LARGE SCALE GENOMIC DNA]</scope>
    <source>
        <strain evidence="3 4">DSM 40697</strain>
    </source>
</reference>
<feature type="region of interest" description="Disordered" evidence="1">
    <location>
        <begin position="27"/>
        <end position="47"/>
    </location>
</feature>
<feature type="region of interest" description="Disordered" evidence="1">
    <location>
        <begin position="62"/>
        <end position="82"/>
    </location>
</feature>